<dbReference type="SUPFAM" id="SSF53474">
    <property type="entry name" value="alpha/beta-Hydrolases"/>
    <property type="match status" value="1"/>
</dbReference>
<sequence length="348" mass="38009">MLLLQSISTAIILAILNAALVSAQNLSYGADNFYRSDNVTLWPITFSTLYQSDVAANLFTPNALDYNASHPAIVVGHPMGAVKEQAANLYAAKMAEQGFVTVSLDLPFWGMSEGSPDNSVLPDMYAEAFSAAVDFLGMQAYINRSAIGGIGICGSGGFLISAAKLDPRISAVATSSMYDMGELTRTGLNHSQSFTQRQQNIAEAARRRWTELEGAPTAYTGGAPLALTANSNAVEREFYDFYRTSRGKYTAPGRLPNTTTMPTAVSNTKFNNFYPFNDIDTISPRPILFVHGDRAFSRGFTQDAYERAAEPKELLWISNAGHTDLYDRVELIPFARLTQFFRTHLGGN</sequence>
<feature type="domain" description="Xaa-Pro dipeptidyl-peptidase-like" evidence="3">
    <location>
        <begin position="54"/>
        <end position="239"/>
    </location>
</feature>
<accession>A0A3M7FF18</accession>
<comment type="caution">
    <text evidence="4">The sequence shown here is derived from an EMBL/GenBank/DDBJ whole genome shotgun (WGS) entry which is preliminary data.</text>
</comment>
<reference evidence="4 5" key="1">
    <citation type="journal article" date="2018" name="BMC Genomics">
        <title>Genomic evidence for intraspecific hybridization in a clonal and extremely halotolerant yeast.</title>
        <authorList>
            <person name="Gostincar C."/>
            <person name="Stajich J.E."/>
            <person name="Zupancic J."/>
            <person name="Zalar P."/>
            <person name="Gunde-Cimerman N."/>
        </authorList>
    </citation>
    <scope>NUCLEOTIDE SEQUENCE [LARGE SCALE GENOMIC DNA]</scope>
    <source>
        <strain evidence="4 5">EXF-2788</strain>
    </source>
</reference>
<feature type="signal peptide" evidence="2">
    <location>
        <begin position="1"/>
        <end position="23"/>
    </location>
</feature>
<dbReference type="InterPro" id="IPR000383">
    <property type="entry name" value="Xaa-Pro-like_dom"/>
</dbReference>
<comment type="similarity">
    <text evidence="1">Belongs to the polyketide transferase af380 family.</text>
</comment>
<protein>
    <recommendedName>
        <fullName evidence="3">Xaa-Pro dipeptidyl-peptidase-like domain-containing protein</fullName>
    </recommendedName>
</protein>
<evidence type="ECO:0000256" key="1">
    <source>
        <dbReference type="ARBA" id="ARBA00029464"/>
    </source>
</evidence>
<keyword evidence="2" id="KW-0732">Signal</keyword>
<dbReference type="Gene3D" id="3.40.50.1820">
    <property type="entry name" value="alpha/beta hydrolase"/>
    <property type="match status" value="1"/>
</dbReference>
<evidence type="ECO:0000256" key="2">
    <source>
        <dbReference type="SAM" id="SignalP"/>
    </source>
</evidence>
<proteinExistence type="inferred from homology"/>
<evidence type="ECO:0000313" key="5">
    <source>
        <dbReference type="Proteomes" id="UP000268823"/>
    </source>
</evidence>
<dbReference type="EMBL" id="QWIR01000103">
    <property type="protein sequence ID" value="RMY86904.1"/>
    <property type="molecule type" value="Genomic_DNA"/>
</dbReference>
<name>A0A3M7FF18_HORWE</name>
<dbReference type="PANTHER" id="PTHR47751">
    <property type="entry name" value="SUPERFAMILY HYDROLASE, PUTATIVE (AFU_ORTHOLOGUE AFUA_2G16580)-RELATED"/>
    <property type="match status" value="1"/>
</dbReference>
<dbReference type="VEuPathDB" id="FungiDB:BTJ68_02622"/>
<dbReference type="Gene3D" id="1.10.10.800">
    <property type="match status" value="1"/>
</dbReference>
<evidence type="ECO:0000313" key="4">
    <source>
        <dbReference type="EMBL" id="RMY86904.1"/>
    </source>
</evidence>
<dbReference type="InterPro" id="IPR029058">
    <property type="entry name" value="AB_hydrolase_fold"/>
</dbReference>
<dbReference type="OrthoDB" id="2498029at2759"/>
<dbReference type="GO" id="GO:0016787">
    <property type="term" value="F:hydrolase activity"/>
    <property type="evidence" value="ECO:0007669"/>
    <property type="project" value="InterPro"/>
</dbReference>
<dbReference type="PANTHER" id="PTHR47751:SF1">
    <property type="entry name" value="SUPERFAMILY HYDROLASE, PUTATIVE (AFU_ORTHOLOGUE AFUA_2G16580)-RELATED"/>
    <property type="match status" value="1"/>
</dbReference>
<dbReference type="Pfam" id="PF02129">
    <property type="entry name" value="Peptidase_S15"/>
    <property type="match status" value="1"/>
</dbReference>
<dbReference type="Proteomes" id="UP000268823">
    <property type="component" value="Unassembled WGS sequence"/>
</dbReference>
<gene>
    <name evidence="4" type="ORF">D0861_05663</name>
</gene>
<feature type="chain" id="PRO_5018129066" description="Xaa-Pro dipeptidyl-peptidase-like domain-containing protein" evidence="2">
    <location>
        <begin position="24"/>
        <end position="348"/>
    </location>
</feature>
<dbReference type="AlphaFoldDB" id="A0A3M7FF18"/>
<evidence type="ECO:0000259" key="3">
    <source>
        <dbReference type="Pfam" id="PF02129"/>
    </source>
</evidence>
<organism evidence="4 5">
    <name type="scientific">Hortaea werneckii</name>
    <name type="common">Black yeast</name>
    <name type="synonym">Cladosporium werneckii</name>
    <dbReference type="NCBI Taxonomy" id="91943"/>
    <lineage>
        <taxon>Eukaryota</taxon>
        <taxon>Fungi</taxon>
        <taxon>Dikarya</taxon>
        <taxon>Ascomycota</taxon>
        <taxon>Pezizomycotina</taxon>
        <taxon>Dothideomycetes</taxon>
        <taxon>Dothideomycetidae</taxon>
        <taxon>Mycosphaerellales</taxon>
        <taxon>Teratosphaeriaceae</taxon>
        <taxon>Hortaea</taxon>
    </lineage>
</organism>
<dbReference type="InterPro" id="IPR051411">
    <property type="entry name" value="Polyketide_trans_af380"/>
</dbReference>